<gene>
    <name evidence="3" type="ORF">GCM10007216_01560</name>
</gene>
<keyword evidence="4" id="KW-1185">Reference proteome</keyword>
<evidence type="ECO:0000313" key="3">
    <source>
        <dbReference type="EMBL" id="GGC74629.1"/>
    </source>
</evidence>
<protein>
    <recommendedName>
        <fullName evidence="2">DUF3899 domain-containing protein</fullName>
    </recommendedName>
</protein>
<dbReference type="RefSeq" id="WP_062444389.1">
    <property type="nucleotide sequence ID" value="NZ_BMCJ01000001.1"/>
</dbReference>
<name>A0ABQ1NHB4_9BACI</name>
<evidence type="ECO:0000256" key="1">
    <source>
        <dbReference type="SAM" id="Phobius"/>
    </source>
</evidence>
<dbReference type="EMBL" id="BMCJ01000001">
    <property type="protein sequence ID" value="GGC74629.1"/>
    <property type="molecule type" value="Genomic_DNA"/>
</dbReference>
<keyword evidence="1" id="KW-1133">Transmembrane helix</keyword>
<dbReference type="Pfam" id="PF13038">
    <property type="entry name" value="DUF3899"/>
    <property type="match status" value="1"/>
</dbReference>
<feature type="transmembrane region" description="Helical" evidence="1">
    <location>
        <begin position="37"/>
        <end position="55"/>
    </location>
</feature>
<dbReference type="Proteomes" id="UP000619534">
    <property type="component" value="Unassembled WGS sequence"/>
</dbReference>
<keyword evidence="1" id="KW-0812">Transmembrane</keyword>
<feature type="transmembrane region" description="Helical" evidence="1">
    <location>
        <begin position="102"/>
        <end position="121"/>
    </location>
</feature>
<feature type="domain" description="DUF3899" evidence="2">
    <location>
        <begin position="35"/>
        <end position="118"/>
    </location>
</feature>
<organism evidence="3 4">
    <name type="scientific">Thalassobacillus devorans</name>
    <dbReference type="NCBI Taxonomy" id="279813"/>
    <lineage>
        <taxon>Bacteria</taxon>
        <taxon>Bacillati</taxon>
        <taxon>Bacillota</taxon>
        <taxon>Bacilli</taxon>
        <taxon>Bacillales</taxon>
        <taxon>Bacillaceae</taxon>
        <taxon>Thalassobacillus</taxon>
    </lineage>
</organism>
<proteinExistence type="predicted"/>
<dbReference type="InterPro" id="IPR025007">
    <property type="entry name" value="DUF3899"/>
</dbReference>
<reference evidence="4" key="1">
    <citation type="journal article" date="2019" name="Int. J. Syst. Evol. Microbiol.">
        <title>The Global Catalogue of Microorganisms (GCM) 10K type strain sequencing project: providing services to taxonomists for standard genome sequencing and annotation.</title>
        <authorList>
            <consortium name="The Broad Institute Genomics Platform"/>
            <consortium name="The Broad Institute Genome Sequencing Center for Infectious Disease"/>
            <person name="Wu L."/>
            <person name="Ma J."/>
        </authorList>
    </citation>
    <scope>NUCLEOTIDE SEQUENCE [LARGE SCALE GENOMIC DNA]</scope>
    <source>
        <strain evidence="4">CCM 7282</strain>
    </source>
</reference>
<keyword evidence="1" id="KW-0472">Membrane</keyword>
<evidence type="ECO:0000259" key="2">
    <source>
        <dbReference type="Pfam" id="PF13038"/>
    </source>
</evidence>
<comment type="caution">
    <text evidence="3">The sequence shown here is derived from an EMBL/GenBank/DDBJ whole genome shotgun (WGS) entry which is preliminary data.</text>
</comment>
<feature type="transmembrane region" description="Helical" evidence="1">
    <location>
        <begin position="9"/>
        <end position="31"/>
    </location>
</feature>
<accession>A0ABQ1NHB4</accession>
<sequence>MALLKNKWLLFIINLGLTTLLFLISAPAYNLFHYIDVLFYISLFYLLFGLLMWVIRGGFFDSMTYGFRAVVNRFTKNTDYMDSWKEKTLPSQKVNKSIVTNFLFQGALLTIVMTLLLFYYYA</sequence>
<evidence type="ECO:0000313" key="4">
    <source>
        <dbReference type="Proteomes" id="UP000619534"/>
    </source>
</evidence>